<accession>A0ABY3ZK85</accession>
<gene>
    <name evidence="1" type="ORF">DSM109990_01792</name>
</gene>
<organism evidence="1 2">
    <name type="scientific">Sulfitobacter dubius</name>
    <dbReference type="NCBI Taxonomy" id="218673"/>
    <lineage>
        <taxon>Bacteria</taxon>
        <taxon>Pseudomonadati</taxon>
        <taxon>Pseudomonadota</taxon>
        <taxon>Alphaproteobacteria</taxon>
        <taxon>Rhodobacterales</taxon>
        <taxon>Roseobacteraceae</taxon>
        <taxon>Sulfitobacter</taxon>
    </lineage>
</organism>
<name>A0ABY3ZK85_9RHOB</name>
<proteinExistence type="predicted"/>
<dbReference type="Proteomes" id="UP000831019">
    <property type="component" value="Chromosome"/>
</dbReference>
<dbReference type="EMBL" id="CP085144">
    <property type="protein sequence ID" value="UOA14973.1"/>
    <property type="molecule type" value="Genomic_DNA"/>
</dbReference>
<sequence>MHWRKFRNLRRLRRADKGPLFIAQIIKSGTHRVMHYKPFLSHSVLSGRHNTEDILALFQVYRKAQLLEPSIRFLADLAGDYRISRPSNLNERKARFPVMSLPNKMEIEFRVGCLQFALYLAQCVRESAATMDTAILHLVHEPVSV</sequence>
<evidence type="ECO:0000313" key="2">
    <source>
        <dbReference type="Proteomes" id="UP000831019"/>
    </source>
</evidence>
<reference evidence="2" key="1">
    <citation type="journal article" date="2022" name="Microorganisms">
        <title>Beyond the ABCs#Discovery of Three New Plasmid Types in Rhodobacterales (RepQ, RepY, RepW).</title>
        <authorList>
            <person name="Freese H.M."/>
            <person name="Ringel V."/>
            <person name="Overmann J."/>
            <person name="Petersen J."/>
        </authorList>
    </citation>
    <scope>NUCLEOTIDE SEQUENCE [LARGE SCALE GENOMIC DNA]</scope>
    <source>
        <strain evidence="2">DSM 109990</strain>
    </source>
</reference>
<keyword evidence="2" id="KW-1185">Reference proteome</keyword>
<evidence type="ECO:0000313" key="1">
    <source>
        <dbReference type="EMBL" id="UOA14973.1"/>
    </source>
</evidence>
<protein>
    <submittedName>
        <fullName evidence="1">Uncharacterized protein</fullName>
    </submittedName>
</protein>